<dbReference type="Pfam" id="PF14559">
    <property type="entry name" value="TPR_19"/>
    <property type="match status" value="1"/>
</dbReference>
<organism evidence="5 6">
    <name type="scientific">Marinobacter gudaonensis</name>
    <dbReference type="NCBI Taxonomy" id="375760"/>
    <lineage>
        <taxon>Bacteria</taxon>
        <taxon>Pseudomonadati</taxon>
        <taxon>Pseudomonadota</taxon>
        <taxon>Gammaproteobacteria</taxon>
        <taxon>Pseudomonadales</taxon>
        <taxon>Marinobacteraceae</taxon>
        <taxon>Marinobacter</taxon>
    </lineage>
</organism>
<dbReference type="InterPro" id="IPR011990">
    <property type="entry name" value="TPR-like_helical_dom_sf"/>
</dbReference>
<dbReference type="InterPro" id="IPR051012">
    <property type="entry name" value="CellSynth/LPSAsmb/PSIAsmb"/>
</dbReference>
<feature type="domain" description="PelB C-terminal" evidence="4">
    <location>
        <begin position="751"/>
        <end position="1054"/>
    </location>
</feature>
<evidence type="ECO:0000256" key="3">
    <source>
        <dbReference type="SAM" id="Phobius"/>
    </source>
</evidence>
<dbReference type="SMART" id="SM00028">
    <property type="entry name" value="TPR"/>
    <property type="match status" value="6"/>
</dbReference>
<evidence type="ECO:0000256" key="2">
    <source>
        <dbReference type="ARBA" id="ARBA00022803"/>
    </source>
</evidence>
<protein>
    <submittedName>
        <fullName evidence="5">Tetratricopeptide repeat-containing protein</fullName>
    </submittedName>
</protein>
<proteinExistence type="predicted"/>
<evidence type="ECO:0000313" key="5">
    <source>
        <dbReference type="EMBL" id="SFR49949.1"/>
    </source>
</evidence>
<keyword evidence="3" id="KW-1133">Transmembrane helix</keyword>
<name>A0A1I6H639_9GAMM</name>
<evidence type="ECO:0000259" key="4">
    <source>
        <dbReference type="Pfam" id="PF24604"/>
    </source>
</evidence>
<dbReference type="Pfam" id="PF24604">
    <property type="entry name" value="B-barrel_PelB_C"/>
    <property type="match status" value="1"/>
</dbReference>
<reference evidence="6" key="1">
    <citation type="submission" date="2016-10" db="EMBL/GenBank/DDBJ databases">
        <authorList>
            <person name="Varghese N."/>
            <person name="Submissions S."/>
        </authorList>
    </citation>
    <scope>NUCLEOTIDE SEQUENCE [LARGE SCALE GENOMIC DNA]</scope>
    <source>
        <strain evidence="6">CGMCC 1.6294</strain>
    </source>
</reference>
<sequence>MQQRRPSFFSLPALLVMGVLLALVLYILFPRQAAFDDLRYLENPDAVSIAYLETLLKSDQDNIPLRINLGRMQRQAGQLDKARKTLAPLLDEARLPSRAMETYLELLVDQYNAASGEEAREGVRNELERALQRLVESDYSWERKLTLAKRPLTLLAAEQQLAIQERLFEQATGKNRVAQAQDLAQLYEAMGEPARAVAILESVLGQVPAAQQDRFADNLIRLELAAGRPVQALELFRQRFPAGPMTSEQLREGIRLANLAGDDNLSRQWLGALARAEPGDLEVQRRWLRTQLGTGDIKGALETFRVMERQRNQLTTEDRVLAAQILEWNGKPTEALAYWRDVYRTSGSDQAFARATALARELFLWEPLVSILDRARERRQLDADGYRQLADSLVRLGQLDQAEARLREGMTRYRGDQPLRERLLTLLINRRKLPEAISLMESAPSLSPREQVELARLYWRTRDPESAFERLRSLETEDPELQAEAATLRLELATLLGRTDFLQAEYRRLANLPVASLSPAQQEQLLNLAVMFNDYPEALRLARGRFETTGEPRYLAAMAEYQFALGDWDGLADTLERWQQRPGAASNPRYWTLKALLHQERNEDDAAAAAFETAATLAPDNTEALISWGWFLAGHPERQPGALPDLLARLSNNPSPEAYGLLAWGYQALGDEKRALAWLGRGRAAHGNNREWLLAMAPLAEQNGAMAEGSAMRRQAVALGEYPWKRSATDILYPPPSPTGEVSGPLYRFNNRAVQAGFSARDLGNFSVYGASVRGQFSHDRLRWLFSAESLETRNRGLLRATPNTGQDVRLQVQNNSTNTLLTFSLAQLTGYGGTRTAGSAEITGQPGDRFSLSAGVAVAERAYDSAEAWWLSNRDALYAGLQYRPFPRLELTGRLEQLGYQSNTGGSLGEGLGFDATGTYTLFHQDPAWQVSLGYRRQTLDLASELDARTAGAFSGAASPGTLLAEDYERIGLTTRWQHGEPGALYRTTPEPRYFVGLGAGYVLSTSSPDFGIDIGVGWRVVGDDDLALSLGYTSDGLDGNSRTDLNLTYTLYFGR</sequence>
<dbReference type="Gene3D" id="1.25.40.10">
    <property type="entry name" value="Tetratricopeptide repeat domain"/>
    <property type="match status" value="3"/>
</dbReference>
<evidence type="ECO:0000256" key="1">
    <source>
        <dbReference type="ARBA" id="ARBA00022737"/>
    </source>
</evidence>
<keyword evidence="3" id="KW-0812">Transmembrane</keyword>
<dbReference type="SUPFAM" id="SSF48452">
    <property type="entry name" value="TPR-like"/>
    <property type="match status" value="2"/>
</dbReference>
<keyword evidence="2" id="KW-0802">TPR repeat</keyword>
<dbReference type="Pfam" id="PF07721">
    <property type="entry name" value="TPR_4"/>
    <property type="match status" value="1"/>
</dbReference>
<dbReference type="Proteomes" id="UP000199290">
    <property type="component" value="Unassembled WGS sequence"/>
</dbReference>
<dbReference type="OrthoDB" id="8565469at2"/>
<keyword evidence="3" id="KW-0472">Membrane</keyword>
<feature type="transmembrane region" description="Helical" evidence="3">
    <location>
        <begin position="7"/>
        <end position="29"/>
    </location>
</feature>
<dbReference type="InterPro" id="IPR019734">
    <property type="entry name" value="TPR_rpt"/>
</dbReference>
<dbReference type="RefSeq" id="WP_091990018.1">
    <property type="nucleotide sequence ID" value="NZ_FOYV01000001.1"/>
</dbReference>
<dbReference type="AlphaFoldDB" id="A0A1I6H639"/>
<gene>
    <name evidence="5" type="ORF">SAMN04488073_2382</name>
</gene>
<dbReference type="PANTHER" id="PTHR45586:SF1">
    <property type="entry name" value="LIPOPOLYSACCHARIDE ASSEMBLY PROTEIN B"/>
    <property type="match status" value="1"/>
</dbReference>
<dbReference type="InterPro" id="IPR057306">
    <property type="entry name" value="B-barrel_PelB_C"/>
</dbReference>
<dbReference type="STRING" id="375760.SAMN04488073_2382"/>
<dbReference type="PANTHER" id="PTHR45586">
    <property type="entry name" value="TPR REPEAT-CONTAINING PROTEIN PA4667"/>
    <property type="match status" value="1"/>
</dbReference>
<keyword evidence="6" id="KW-1185">Reference proteome</keyword>
<evidence type="ECO:0000313" key="6">
    <source>
        <dbReference type="Proteomes" id="UP000199290"/>
    </source>
</evidence>
<keyword evidence="1" id="KW-0677">Repeat</keyword>
<accession>A0A1I6H639</accession>
<dbReference type="InterPro" id="IPR011717">
    <property type="entry name" value="TPR-4"/>
</dbReference>
<dbReference type="GO" id="GO:0042802">
    <property type="term" value="F:identical protein binding"/>
    <property type="evidence" value="ECO:0007669"/>
    <property type="project" value="InterPro"/>
</dbReference>
<dbReference type="EMBL" id="FOYV01000001">
    <property type="protein sequence ID" value="SFR49949.1"/>
    <property type="molecule type" value="Genomic_DNA"/>
</dbReference>
<dbReference type="Pfam" id="PF13429">
    <property type="entry name" value="TPR_15"/>
    <property type="match status" value="1"/>
</dbReference>